<evidence type="ECO:0000256" key="1">
    <source>
        <dbReference type="ARBA" id="ARBA00022679"/>
    </source>
</evidence>
<keyword evidence="1 4" id="KW-0808">Transferase</keyword>
<evidence type="ECO:0000313" key="5">
    <source>
        <dbReference type="Proteomes" id="UP001165308"/>
    </source>
</evidence>
<evidence type="ECO:0000313" key="4">
    <source>
        <dbReference type="EMBL" id="MCL7929348.1"/>
    </source>
</evidence>
<reference evidence="4" key="1">
    <citation type="submission" date="2022-05" db="EMBL/GenBank/DDBJ databases">
        <title>Halomonas geminus sp. nov. and Halomonas llamarensis sp. nov. isolated from high-altitude salars of the Atacama Desert.</title>
        <authorList>
            <person name="Hintersatz C."/>
            <person name="Rojas L.A."/>
            <person name="Wei T.-S."/>
            <person name="Kutschke S."/>
            <person name="Lehmann F."/>
            <person name="Jain R."/>
            <person name="Pollmann K."/>
        </authorList>
    </citation>
    <scope>NUCLEOTIDE SEQUENCE</scope>
    <source>
        <strain evidence="4">ATCHA</strain>
    </source>
</reference>
<proteinExistence type="predicted"/>
<comment type="caution">
    <text evidence="4">The sequence shown here is derived from an EMBL/GenBank/DDBJ whole genome shotgun (WGS) entry which is preliminary data.</text>
</comment>
<dbReference type="PROSITE" id="PS51186">
    <property type="entry name" value="GNAT"/>
    <property type="match status" value="1"/>
</dbReference>
<dbReference type="RefSeq" id="WP_250080366.1">
    <property type="nucleotide sequence ID" value="NZ_JAMJPJ010000005.1"/>
</dbReference>
<dbReference type="GO" id="GO:0016746">
    <property type="term" value="F:acyltransferase activity"/>
    <property type="evidence" value="ECO:0007669"/>
    <property type="project" value="UniProtKB-KW"/>
</dbReference>
<accession>A0ABT0SNG8</accession>
<dbReference type="EMBL" id="JAMJPJ010000005">
    <property type="protein sequence ID" value="MCL7929348.1"/>
    <property type="molecule type" value="Genomic_DNA"/>
</dbReference>
<keyword evidence="5" id="KW-1185">Reference proteome</keyword>
<keyword evidence="2 4" id="KW-0012">Acyltransferase</keyword>
<dbReference type="InterPro" id="IPR016181">
    <property type="entry name" value="Acyl_CoA_acyltransferase"/>
</dbReference>
<organism evidence="4 5">
    <name type="scientific">Halomonas llamarensis</name>
    <dbReference type="NCBI Taxonomy" id="2945104"/>
    <lineage>
        <taxon>Bacteria</taxon>
        <taxon>Pseudomonadati</taxon>
        <taxon>Pseudomonadota</taxon>
        <taxon>Gammaproteobacteria</taxon>
        <taxon>Oceanospirillales</taxon>
        <taxon>Halomonadaceae</taxon>
        <taxon>Halomonas</taxon>
    </lineage>
</organism>
<dbReference type="CDD" id="cd04301">
    <property type="entry name" value="NAT_SF"/>
    <property type="match status" value="1"/>
</dbReference>
<dbReference type="EC" id="2.3.1.-" evidence="4"/>
<dbReference type="PANTHER" id="PTHR43877:SF2">
    <property type="entry name" value="AMINOALKYLPHOSPHONATE N-ACETYLTRANSFERASE-RELATED"/>
    <property type="match status" value="1"/>
</dbReference>
<evidence type="ECO:0000259" key="3">
    <source>
        <dbReference type="PROSITE" id="PS51186"/>
    </source>
</evidence>
<dbReference type="PANTHER" id="PTHR43877">
    <property type="entry name" value="AMINOALKYLPHOSPHONATE N-ACETYLTRANSFERASE-RELATED-RELATED"/>
    <property type="match status" value="1"/>
</dbReference>
<dbReference type="InterPro" id="IPR000182">
    <property type="entry name" value="GNAT_dom"/>
</dbReference>
<evidence type="ECO:0000256" key="2">
    <source>
        <dbReference type="ARBA" id="ARBA00023315"/>
    </source>
</evidence>
<gene>
    <name evidence="4" type="ORF">M8006_05010</name>
</gene>
<dbReference type="Pfam" id="PF00583">
    <property type="entry name" value="Acetyltransf_1"/>
    <property type="match status" value="1"/>
</dbReference>
<sequence>MNPSIRTLGSNDADALLVVEAQAQSGMSPAQLREALVGTETAVLGSFKEASLVGYALVAKLPFDAELHAIGVVPGARGCGVGSALMQAVLVAAHQWQCERLLLEVRAGNLTAVALYQRMGFKEDGRRKGYYPAVQKHPPRLQNGRPAALGAAGREDALLMSRVLTP</sequence>
<protein>
    <submittedName>
        <fullName evidence="4">GNAT family N-acetyltransferase</fullName>
        <ecNumber evidence="4">2.3.1.-</ecNumber>
    </submittedName>
</protein>
<dbReference type="SUPFAM" id="SSF55729">
    <property type="entry name" value="Acyl-CoA N-acyltransferases (Nat)"/>
    <property type="match status" value="1"/>
</dbReference>
<dbReference type="Gene3D" id="3.40.630.30">
    <property type="match status" value="1"/>
</dbReference>
<dbReference type="Proteomes" id="UP001165308">
    <property type="component" value="Unassembled WGS sequence"/>
</dbReference>
<feature type="domain" description="N-acetyltransferase" evidence="3">
    <location>
        <begin position="3"/>
        <end position="141"/>
    </location>
</feature>
<dbReference type="InterPro" id="IPR050832">
    <property type="entry name" value="Bact_Acetyltransf"/>
</dbReference>
<name>A0ABT0SNG8_9GAMM</name>